<evidence type="ECO:0000256" key="5">
    <source>
        <dbReference type="ARBA" id="ARBA00023239"/>
    </source>
</evidence>
<name>A0ABW1B8B3_9ACTN</name>
<dbReference type="InterPro" id="IPR002129">
    <property type="entry name" value="PyrdxlP-dep_de-COase"/>
</dbReference>
<dbReference type="PANTHER" id="PTHR11999:SF70">
    <property type="entry name" value="MIP05841P"/>
    <property type="match status" value="1"/>
</dbReference>
<reference evidence="8" key="1">
    <citation type="journal article" date="2019" name="Int. J. Syst. Evol. Microbiol.">
        <title>The Global Catalogue of Microorganisms (GCM) 10K type strain sequencing project: providing services to taxonomists for standard genome sequencing and annotation.</title>
        <authorList>
            <consortium name="The Broad Institute Genomics Platform"/>
            <consortium name="The Broad Institute Genome Sequencing Center for Infectious Disease"/>
            <person name="Wu L."/>
            <person name="Ma J."/>
        </authorList>
    </citation>
    <scope>NUCLEOTIDE SEQUENCE [LARGE SCALE GENOMIC DNA]</scope>
    <source>
        <strain evidence="8">JCM 9918</strain>
    </source>
</reference>
<gene>
    <name evidence="7" type="ORF">ACFQGO_16820</name>
</gene>
<dbReference type="EMBL" id="JBHSNZ010000009">
    <property type="protein sequence ID" value="MFC5809149.1"/>
    <property type="molecule type" value="Genomic_DNA"/>
</dbReference>
<dbReference type="Gene3D" id="3.40.640.10">
    <property type="entry name" value="Type I PLP-dependent aspartate aminotransferase-like (Major domain)"/>
    <property type="match status" value="1"/>
</dbReference>
<dbReference type="InterPro" id="IPR015424">
    <property type="entry name" value="PyrdxlP-dep_Trfase"/>
</dbReference>
<evidence type="ECO:0000313" key="7">
    <source>
        <dbReference type="EMBL" id="MFC5809149.1"/>
    </source>
</evidence>
<keyword evidence="8" id="KW-1185">Reference proteome</keyword>
<evidence type="ECO:0000256" key="6">
    <source>
        <dbReference type="RuleBase" id="RU000382"/>
    </source>
</evidence>
<dbReference type="PANTHER" id="PTHR11999">
    <property type="entry name" value="GROUP II PYRIDOXAL-5-PHOSPHATE DECARBOXYLASE"/>
    <property type="match status" value="1"/>
</dbReference>
<dbReference type="Gene3D" id="3.90.1150.10">
    <property type="entry name" value="Aspartate Aminotransferase, domain 1"/>
    <property type="match status" value="1"/>
</dbReference>
<keyword evidence="5 6" id="KW-0456">Lyase</keyword>
<accession>A0ABW1B8B3</accession>
<sequence>MQKAQCDSMSVKKESRADHRVWGDEDEIVDAAIDYAWRRITQAPDPVSGARPAADLALAAGTAVTPWGIGAAAALTLFDQVLLPATRSQNAATNLAYIPAAPTRAALAFDTVTGAANIFAGTWEAGAGAVHAENEALAWLTGLLGWPSTAAGCFVSGGTLGNLSALVTARAAAAASRPRPADGWKIVCADSAHSSIESAARAMDVTVVTAPVDRRGHLTGDAVNAVLTSTAGVFAVVATAGTTNAGLIDDLDGIADACAHHEVWLHVDGAYGGAGLAAPSVRHRYTGIERADSFIVDPHKWLFAPYDCCALLYRDPAPARTAHSQAASYLDAIDRDVHNPADLALHLSRRARGLPFWFSLAVHGTDRYVRAVEQTLTTSRRVAEAIRADDRLRLLVEPELSVLLFDRPGWGPQDYATWSARTAATGAMLCVPTRWNGATALRLAFVNPDTRAEEVIETLRTLRRGAPTR</sequence>
<dbReference type="RefSeq" id="WP_272171438.1">
    <property type="nucleotide sequence ID" value="NZ_JAQOSL010000030.1"/>
</dbReference>
<dbReference type="Proteomes" id="UP001596112">
    <property type="component" value="Unassembled WGS sequence"/>
</dbReference>
<evidence type="ECO:0000256" key="4">
    <source>
        <dbReference type="ARBA" id="ARBA00022898"/>
    </source>
</evidence>
<dbReference type="InterPro" id="IPR010977">
    <property type="entry name" value="Aromatic_deC"/>
</dbReference>
<evidence type="ECO:0000256" key="3">
    <source>
        <dbReference type="ARBA" id="ARBA00022793"/>
    </source>
</evidence>
<dbReference type="InterPro" id="IPR015421">
    <property type="entry name" value="PyrdxlP-dep_Trfase_major"/>
</dbReference>
<comment type="caution">
    <text evidence="7">The sequence shown here is derived from an EMBL/GenBank/DDBJ whole genome shotgun (WGS) entry which is preliminary data.</text>
</comment>
<comment type="cofactor">
    <cofactor evidence="1 6">
        <name>pyridoxal 5'-phosphate</name>
        <dbReference type="ChEBI" id="CHEBI:597326"/>
    </cofactor>
</comment>
<keyword evidence="4 6" id="KW-0663">Pyridoxal phosphate</keyword>
<dbReference type="SUPFAM" id="SSF53383">
    <property type="entry name" value="PLP-dependent transferases"/>
    <property type="match status" value="1"/>
</dbReference>
<evidence type="ECO:0000256" key="2">
    <source>
        <dbReference type="ARBA" id="ARBA00009533"/>
    </source>
</evidence>
<dbReference type="PROSITE" id="PS00392">
    <property type="entry name" value="DDC_GAD_HDC_YDC"/>
    <property type="match status" value="1"/>
</dbReference>
<proteinExistence type="inferred from homology"/>
<organism evidence="7 8">
    <name type="scientific">Streptomyces heilongjiangensis</name>
    <dbReference type="NCBI Taxonomy" id="945052"/>
    <lineage>
        <taxon>Bacteria</taxon>
        <taxon>Bacillati</taxon>
        <taxon>Actinomycetota</taxon>
        <taxon>Actinomycetes</taxon>
        <taxon>Kitasatosporales</taxon>
        <taxon>Streptomycetaceae</taxon>
        <taxon>Streptomyces</taxon>
    </lineage>
</organism>
<dbReference type="PRINTS" id="PR00800">
    <property type="entry name" value="YHDCRBOXLASE"/>
</dbReference>
<comment type="similarity">
    <text evidence="2 6">Belongs to the group II decarboxylase family.</text>
</comment>
<dbReference type="InterPro" id="IPR015422">
    <property type="entry name" value="PyrdxlP-dep_Trfase_small"/>
</dbReference>
<evidence type="ECO:0000313" key="8">
    <source>
        <dbReference type="Proteomes" id="UP001596112"/>
    </source>
</evidence>
<protein>
    <submittedName>
        <fullName evidence="7">Pyridoxal phosphate-dependent decarboxylase family protein</fullName>
    </submittedName>
</protein>
<dbReference type="Pfam" id="PF00282">
    <property type="entry name" value="Pyridoxal_deC"/>
    <property type="match status" value="1"/>
</dbReference>
<keyword evidence="3" id="KW-0210">Decarboxylase</keyword>
<dbReference type="InterPro" id="IPR021115">
    <property type="entry name" value="Pyridoxal-P_BS"/>
</dbReference>
<evidence type="ECO:0000256" key="1">
    <source>
        <dbReference type="ARBA" id="ARBA00001933"/>
    </source>
</evidence>